<dbReference type="CDD" id="cd23787">
    <property type="entry name" value="RWD_CSM1"/>
    <property type="match status" value="1"/>
</dbReference>
<feature type="compositionally biased region" description="Acidic residues" evidence="1">
    <location>
        <begin position="103"/>
        <end position="121"/>
    </location>
</feature>
<dbReference type="Proteomes" id="UP000800092">
    <property type="component" value="Unassembled WGS sequence"/>
</dbReference>
<dbReference type="GO" id="GO:0045144">
    <property type="term" value="P:meiotic sister chromatid segregation"/>
    <property type="evidence" value="ECO:0007669"/>
    <property type="project" value="TreeGrafter"/>
</dbReference>
<feature type="compositionally biased region" description="Basic and acidic residues" evidence="1">
    <location>
        <begin position="91"/>
        <end position="102"/>
    </location>
</feature>
<dbReference type="PANTHER" id="PTHR28006">
    <property type="entry name" value="MONOPOLIN COMPLEX SUBUNIT CSM1"/>
    <property type="match status" value="1"/>
</dbReference>
<dbReference type="GO" id="GO:0051315">
    <property type="term" value="P:attachment of mitotic spindle microtubules to kinetochore"/>
    <property type="evidence" value="ECO:0007669"/>
    <property type="project" value="TreeGrafter"/>
</dbReference>
<accession>A0A6A6HG18</accession>
<evidence type="ECO:0000259" key="2">
    <source>
        <dbReference type="Pfam" id="PF12539"/>
    </source>
</evidence>
<dbReference type="AlphaFoldDB" id="A0A6A6HG18"/>
<dbReference type="InterPro" id="IPR040349">
    <property type="entry name" value="Csm1/Pcs1"/>
</dbReference>
<dbReference type="GO" id="GO:0034506">
    <property type="term" value="C:chromosome, centromeric core domain"/>
    <property type="evidence" value="ECO:0007669"/>
    <property type="project" value="TreeGrafter"/>
</dbReference>
<evidence type="ECO:0000313" key="3">
    <source>
        <dbReference type="EMBL" id="KAF2236987.1"/>
    </source>
</evidence>
<sequence length="557" mass="62112">MAKAYHAPHASLSGMLDASVDNLTESDNDLMLTPDSAVENRAPPKKKVAQSSRKVAANPSKVTKAKAPARRTSGGGAKKAAPKKANTNRKALSDKTNARYESEVEEVEEFDESMEVDEEEPPAPIVANKKKSKPVEQTREREPVKKSRKKQDQYYEDQEQEEDRSAQKLETKKQTRAAPKIPAKKSQPATSKRAPSKERQHVIPETQPDAMDTEPTIMTADEEESVVEPPPPPPAVKPAPISRARSESRQRRPERLRSASASDREGRSTDPALRRKLGDATKKLESLEIKYRNLQEIGGRTAESNFEKLKKASDERAKHSNELIASLKKDLADLQRRFDSQSAEVAACETKAANLSQQSKKFETENKSLKQSLEQAENEKRALTAKVAATRTASVEAATEKEKEKEKKATASVAKNNIVASRTVTAANTEAAKEAQLRQLKEDLYSDLTGLIIRGVKREEGEDVYDCIQTGRNGTLHFHLTVTNPAASNEPKTPSNSYEDAEFGYEPLLDPSRDKELKDVLEDYLQEEIYFPRRQAARFYSKVMDCVTKKIVVEDEE</sequence>
<feature type="compositionally biased region" description="Pro residues" evidence="1">
    <location>
        <begin position="228"/>
        <end position="237"/>
    </location>
</feature>
<evidence type="ECO:0000313" key="4">
    <source>
        <dbReference type="Proteomes" id="UP000800092"/>
    </source>
</evidence>
<gene>
    <name evidence="3" type="ORF">EV356DRAFT_530495</name>
</gene>
<feature type="compositionally biased region" description="Basic and acidic residues" evidence="1">
    <location>
        <begin position="244"/>
        <end position="287"/>
    </location>
</feature>
<dbReference type="FunFam" id="3.90.1150.80:FF:000001">
    <property type="entry name" value="Chromosome segregation protein (Pcs1)"/>
    <property type="match status" value="1"/>
</dbReference>
<feature type="domain" description="Monopolin complex subunit Csm1/Pcs1 C-terminal" evidence="2">
    <location>
        <begin position="439"/>
        <end position="533"/>
    </location>
</feature>
<feature type="compositionally biased region" description="Basic and acidic residues" evidence="1">
    <location>
        <begin position="398"/>
        <end position="409"/>
    </location>
</feature>
<reference evidence="3" key="1">
    <citation type="journal article" date="2020" name="Stud. Mycol.">
        <title>101 Dothideomycetes genomes: a test case for predicting lifestyles and emergence of pathogens.</title>
        <authorList>
            <person name="Haridas S."/>
            <person name="Albert R."/>
            <person name="Binder M."/>
            <person name="Bloem J."/>
            <person name="Labutti K."/>
            <person name="Salamov A."/>
            <person name="Andreopoulos B."/>
            <person name="Baker S."/>
            <person name="Barry K."/>
            <person name="Bills G."/>
            <person name="Bluhm B."/>
            <person name="Cannon C."/>
            <person name="Castanera R."/>
            <person name="Culley D."/>
            <person name="Daum C."/>
            <person name="Ezra D."/>
            <person name="Gonzalez J."/>
            <person name="Henrissat B."/>
            <person name="Kuo A."/>
            <person name="Liang C."/>
            <person name="Lipzen A."/>
            <person name="Lutzoni F."/>
            <person name="Magnuson J."/>
            <person name="Mondo S."/>
            <person name="Nolan M."/>
            <person name="Ohm R."/>
            <person name="Pangilinan J."/>
            <person name="Park H.-J."/>
            <person name="Ramirez L."/>
            <person name="Alfaro M."/>
            <person name="Sun H."/>
            <person name="Tritt A."/>
            <person name="Yoshinaga Y."/>
            <person name="Zwiers L.-H."/>
            <person name="Turgeon B."/>
            <person name="Goodwin S."/>
            <person name="Spatafora J."/>
            <person name="Crous P."/>
            <person name="Grigoriev I."/>
        </authorList>
    </citation>
    <scope>NUCLEOTIDE SEQUENCE</scope>
    <source>
        <strain evidence="3">Tuck. ex Michener</strain>
    </source>
</reference>
<keyword evidence="4" id="KW-1185">Reference proteome</keyword>
<protein>
    <recommendedName>
        <fullName evidence="2">Monopolin complex subunit Csm1/Pcs1 C-terminal domain-containing protein</fullName>
    </recommendedName>
</protein>
<feature type="region of interest" description="Disordered" evidence="1">
    <location>
        <begin position="351"/>
        <end position="409"/>
    </location>
</feature>
<feature type="compositionally biased region" description="Basic and acidic residues" evidence="1">
    <location>
        <begin position="133"/>
        <end position="153"/>
    </location>
</feature>
<dbReference type="InterPro" id="IPR038608">
    <property type="entry name" value="Csm1/Pcs1_C_sf"/>
</dbReference>
<feature type="region of interest" description="Disordered" evidence="1">
    <location>
        <begin position="26"/>
        <end position="287"/>
    </location>
</feature>
<dbReference type="Pfam" id="PF12539">
    <property type="entry name" value="Csm1"/>
    <property type="match status" value="1"/>
</dbReference>
<dbReference type="GO" id="GO:1990644">
    <property type="term" value="F:microtubule site clamp"/>
    <property type="evidence" value="ECO:0007669"/>
    <property type="project" value="TreeGrafter"/>
</dbReference>
<dbReference type="GO" id="GO:0072686">
    <property type="term" value="C:mitotic spindle"/>
    <property type="evidence" value="ECO:0007669"/>
    <property type="project" value="TreeGrafter"/>
</dbReference>
<name>A0A6A6HG18_VIRVR</name>
<organism evidence="3 4">
    <name type="scientific">Viridothelium virens</name>
    <name type="common">Speckled blister lichen</name>
    <name type="synonym">Trypethelium virens</name>
    <dbReference type="NCBI Taxonomy" id="1048519"/>
    <lineage>
        <taxon>Eukaryota</taxon>
        <taxon>Fungi</taxon>
        <taxon>Dikarya</taxon>
        <taxon>Ascomycota</taxon>
        <taxon>Pezizomycotina</taxon>
        <taxon>Dothideomycetes</taxon>
        <taxon>Dothideomycetes incertae sedis</taxon>
        <taxon>Trypetheliales</taxon>
        <taxon>Trypetheliaceae</taxon>
        <taxon>Viridothelium</taxon>
    </lineage>
</organism>
<dbReference type="GO" id="GO:0005730">
    <property type="term" value="C:nucleolus"/>
    <property type="evidence" value="ECO:0007669"/>
    <property type="project" value="TreeGrafter"/>
</dbReference>
<dbReference type="InterPro" id="IPR020981">
    <property type="entry name" value="Csm1/Pcs1_C"/>
</dbReference>
<feature type="compositionally biased region" description="Basic and acidic residues" evidence="1">
    <location>
        <begin position="163"/>
        <end position="173"/>
    </location>
</feature>
<dbReference type="OrthoDB" id="2431049at2759"/>
<dbReference type="PANTHER" id="PTHR28006:SF1">
    <property type="entry name" value="MONOPOLIN COMPLEX SUBUNIT CSM1"/>
    <property type="match status" value="1"/>
</dbReference>
<dbReference type="EMBL" id="ML991782">
    <property type="protein sequence ID" value="KAF2236987.1"/>
    <property type="molecule type" value="Genomic_DNA"/>
</dbReference>
<proteinExistence type="predicted"/>
<dbReference type="Gene3D" id="3.90.1150.80">
    <property type="match status" value="1"/>
</dbReference>
<dbReference type="GO" id="GO:0033551">
    <property type="term" value="C:monopolin complex"/>
    <property type="evidence" value="ECO:0007669"/>
    <property type="project" value="InterPro"/>
</dbReference>
<evidence type="ECO:0000256" key="1">
    <source>
        <dbReference type="SAM" id="MobiDB-lite"/>
    </source>
</evidence>